<reference evidence="2" key="1">
    <citation type="submission" date="2018-11" db="EMBL/GenBank/DDBJ databases">
        <authorList>
            <consortium name="Pathogen Informatics"/>
        </authorList>
    </citation>
    <scope>NUCLEOTIDE SEQUENCE</scope>
</reference>
<comment type="caution">
    <text evidence="2">The sequence shown here is derived from an EMBL/GenBank/DDBJ whole genome shotgun (WGS) entry which is preliminary data.</text>
</comment>
<dbReference type="AlphaFoldDB" id="A0A3S5FCD7"/>
<accession>A0A3S5FCD7</accession>
<protein>
    <recommendedName>
        <fullName evidence="4">Secreted protein</fullName>
    </recommendedName>
</protein>
<proteinExistence type="predicted"/>
<feature type="signal peptide" evidence="1">
    <location>
        <begin position="1"/>
        <end position="17"/>
    </location>
</feature>
<evidence type="ECO:0008006" key="4">
    <source>
        <dbReference type="Google" id="ProtNLM"/>
    </source>
</evidence>
<gene>
    <name evidence="2" type="ORF">PXEA_LOCUS5317</name>
</gene>
<evidence type="ECO:0000256" key="1">
    <source>
        <dbReference type="SAM" id="SignalP"/>
    </source>
</evidence>
<evidence type="ECO:0000313" key="2">
    <source>
        <dbReference type="EMBL" id="VEL11877.1"/>
    </source>
</evidence>
<keyword evidence="1" id="KW-0732">Signal</keyword>
<dbReference type="Proteomes" id="UP000784294">
    <property type="component" value="Unassembled WGS sequence"/>
</dbReference>
<name>A0A3S5FCD7_9PLAT</name>
<organism evidence="2 3">
    <name type="scientific">Protopolystoma xenopodis</name>
    <dbReference type="NCBI Taxonomy" id="117903"/>
    <lineage>
        <taxon>Eukaryota</taxon>
        <taxon>Metazoa</taxon>
        <taxon>Spiralia</taxon>
        <taxon>Lophotrochozoa</taxon>
        <taxon>Platyhelminthes</taxon>
        <taxon>Monogenea</taxon>
        <taxon>Polyopisthocotylea</taxon>
        <taxon>Polystomatidea</taxon>
        <taxon>Polystomatidae</taxon>
        <taxon>Protopolystoma</taxon>
    </lineage>
</organism>
<sequence>MASRILRFLVFSPASLSVDLMSISCLFHAMSSTISDLRASMFLQSLSCSLIRRPIFLPVSPIHFSSQIPHLMR</sequence>
<keyword evidence="3" id="KW-1185">Reference proteome</keyword>
<dbReference type="EMBL" id="CAAALY010013136">
    <property type="protein sequence ID" value="VEL11877.1"/>
    <property type="molecule type" value="Genomic_DNA"/>
</dbReference>
<evidence type="ECO:0000313" key="3">
    <source>
        <dbReference type="Proteomes" id="UP000784294"/>
    </source>
</evidence>
<feature type="chain" id="PRO_5018624894" description="Secreted protein" evidence="1">
    <location>
        <begin position="18"/>
        <end position="73"/>
    </location>
</feature>